<comment type="subcellular location">
    <subcellularLocation>
        <location evidence="1">Membrane</location>
        <topology evidence="1">Single-pass membrane protein</topology>
    </subcellularLocation>
</comment>
<dbReference type="InterPro" id="IPR033961">
    <property type="entry name" value="Exo84"/>
</dbReference>
<gene>
    <name evidence="13" type="ORF">FSB_LOCUS69</name>
</gene>
<dbReference type="Pfam" id="PF13855">
    <property type="entry name" value="LRR_8"/>
    <property type="match status" value="3"/>
</dbReference>
<comment type="similarity">
    <text evidence="2">Belongs to the EXO84 family.</text>
</comment>
<evidence type="ECO:0000313" key="13">
    <source>
        <dbReference type="EMBL" id="SPC72187.1"/>
    </source>
</evidence>
<dbReference type="FunFam" id="1.20.58.1210:FF:000002">
    <property type="entry name" value="Exocyst complex component EXO84B"/>
    <property type="match status" value="1"/>
</dbReference>
<evidence type="ECO:0000256" key="8">
    <source>
        <dbReference type="ARBA" id="ARBA00022989"/>
    </source>
</evidence>
<dbReference type="InterPro" id="IPR032675">
    <property type="entry name" value="LRR_dom_sf"/>
</dbReference>
<dbReference type="GO" id="GO:0016020">
    <property type="term" value="C:membrane"/>
    <property type="evidence" value="ECO:0007669"/>
    <property type="project" value="UniProtKB-SubCell"/>
</dbReference>
<dbReference type="PANTHER" id="PTHR21426:SF15">
    <property type="entry name" value="EXOCYST COMPLEX COMPONENT EXO84A"/>
    <property type="match status" value="1"/>
</dbReference>
<dbReference type="Gene3D" id="1.20.58.1220">
    <property type="entry name" value="Exo84p, C-terminal helical domain"/>
    <property type="match status" value="1"/>
</dbReference>
<dbReference type="FunFam" id="3.80.10.10:FF:000716">
    <property type="entry name" value="LRR receptor-like serine/threonine-protein kinase GSO1"/>
    <property type="match status" value="1"/>
</dbReference>
<dbReference type="PANTHER" id="PTHR21426">
    <property type="entry name" value="EXOCYST COMPLEX COMPONENT 8"/>
    <property type="match status" value="1"/>
</dbReference>
<dbReference type="EMBL" id="OIVN01000001">
    <property type="protein sequence ID" value="SPC72187.1"/>
    <property type="molecule type" value="Genomic_DNA"/>
</dbReference>
<dbReference type="SMART" id="SM00369">
    <property type="entry name" value="LRR_TYP"/>
    <property type="match status" value="10"/>
</dbReference>
<evidence type="ECO:0000259" key="12">
    <source>
        <dbReference type="Pfam" id="PF16528"/>
    </source>
</evidence>
<dbReference type="FunFam" id="3.80.10.10:FF:000095">
    <property type="entry name" value="LRR receptor-like serine/threonine-protein kinase GSO1"/>
    <property type="match status" value="1"/>
</dbReference>
<evidence type="ECO:0000256" key="9">
    <source>
        <dbReference type="ARBA" id="ARBA00023136"/>
    </source>
</evidence>
<name>A0A2N9E129_FAGSY</name>
<keyword evidence="4" id="KW-0268">Exocytosis</keyword>
<evidence type="ECO:0000256" key="2">
    <source>
        <dbReference type="ARBA" id="ARBA00007210"/>
    </source>
</evidence>
<dbReference type="Pfam" id="PF16528">
    <property type="entry name" value="Exo84_C"/>
    <property type="match status" value="1"/>
</dbReference>
<keyword evidence="7" id="KW-0677">Repeat</keyword>
<dbReference type="SUPFAM" id="SSF74788">
    <property type="entry name" value="Cullin repeat-like"/>
    <property type="match status" value="1"/>
</dbReference>
<evidence type="ECO:0000259" key="11">
    <source>
        <dbReference type="Pfam" id="PF08263"/>
    </source>
</evidence>
<dbReference type="FunFam" id="1.20.58.1220:FF:000001">
    <property type="entry name" value="Exocyst complex component EXO84B"/>
    <property type="match status" value="1"/>
</dbReference>
<dbReference type="Pfam" id="PF08263">
    <property type="entry name" value="LRRNT_2"/>
    <property type="match status" value="1"/>
</dbReference>
<dbReference type="InterPro" id="IPR042560">
    <property type="entry name" value="Exo84_C_2"/>
</dbReference>
<dbReference type="GO" id="GO:0006893">
    <property type="term" value="P:Golgi to plasma membrane transport"/>
    <property type="evidence" value="ECO:0007669"/>
    <property type="project" value="TreeGrafter"/>
</dbReference>
<dbReference type="FunFam" id="3.80.10.10:FF:000383">
    <property type="entry name" value="Leucine-rich repeat receptor protein kinase EMS1"/>
    <property type="match status" value="1"/>
</dbReference>
<dbReference type="SUPFAM" id="SSF52058">
    <property type="entry name" value="L domain-like"/>
    <property type="match status" value="2"/>
</dbReference>
<keyword evidence="8" id="KW-1133">Transmembrane helix</keyword>
<keyword evidence="3" id="KW-0813">Transport</keyword>
<feature type="region of interest" description="Disordered" evidence="10">
    <location>
        <begin position="522"/>
        <end position="551"/>
    </location>
</feature>
<dbReference type="PROSITE" id="PS51450">
    <property type="entry name" value="LRR"/>
    <property type="match status" value="1"/>
</dbReference>
<feature type="compositionally biased region" description="Basic and acidic residues" evidence="10">
    <location>
        <begin position="531"/>
        <end position="551"/>
    </location>
</feature>
<dbReference type="InterPro" id="IPR032403">
    <property type="entry name" value="Exo84_C"/>
</dbReference>
<reference evidence="13" key="1">
    <citation type="submission" date="2018-02" db="EMBL/GenBank/DDBJ databases">
        <authorList>
            <person name="Cohen D.B."/>
            <person name="Kent A.D."/>
        </authorList>
    </citation>
    <scope>NUCLEOTIDE SEQUENCE</scope>
</reference>
<evidence type="ECO:0000256" key="7">
    <source>
        <dbReference type="ARBA" id="ARBA00022737"/>
    </source>
</evidence>
<protein>
    <recommendedName>
        <fullName evidence="14">Exocyst component Exo84 C-terminal domain-containing protein</fullName>
    </recommendedName>
</protein>
<feature type="domain" description="Exocyst component Exo84 C-terminal" evidence="12">
    <location>
        <begin position="154"/>
        <end position="363"/>
    </location>
</feature>
<dbReference type="InterPro" id="IPR003591">
    <property type="entry name" value="Leu-rich_rpt_typical-subtyp"/>
</dbReference>
<dbReference type="GO" id="GO:0006887">
    <property type="term" value="P:exocytosis"/>
    <property type="evidence" value="ECO:0007669"/>
    <property type="project" value="UniProtKB-KW"/>
</dbReference>
<dbReference type="Gene3D" id="1.20.58.1210">
    <property type="entry name" value="Exo84p, N-terminal helical domain"/>
    <property type="match status" value="1"/>
</dbReference>
<dbReference type="Pfam" id="PF00560">
    <property type="entry name" value="LRR_1"/>
    <property type="match status" value="3"/>
</dbReference>
<proteinExistence type="inferred from homology"/>
<keyword evidence="5" id="KW-0433">Leucine-rich repeat</keyword>
<dbReference type="GO" id="GO:0000145">
    <property type="term" value="C:exocyst"/>
    <property type="evidence" value="ECO:0007669"/>
    <property type="project" value="InterPro"/>
</dbReference>
<dbReference type="InterPro" id="IPR016159">
    <property type="entry name" value="Cullin_repeat-like_dom_sf"/>
</dbReference>
<dbReference type="GO" id="GO:0008104">
    <property type="term" value="P:intracellular protein localization"/>
    <property type="evidence" value="ECO:0007669"/>
    <property type="project" value="TreeGrafter"/>
</dbReference>
<evidence type="ECO:0000256" key="5">
    <source>
        <dbReference type="ARBA" id="ARBA00022614"/>
    </source>
</evidence>
<dbReference type="Gene3D" id="3.80.10.10">
    <property type="entry name" value="Ribonuclease Inhibitor"/>
    <property type="match status" value="4"/>
</dbReference>
<evidence type="ECO:0000256" key="6">
    <source>
        <dbReference type="ARBA" id="ARBA00022692"/>
    </source>
</evidence>
<keyword evidence="6" id="KW-0812">Transmembrane</keyword>
<evidence type="ECO:0000256" key="1">
    <source>
        <dbReference type="ARBA" id="ARBA00004167"/>
    </source>
</evidence>
<keyword evidence="9" id="KW-0472">Membrane</keyword>
<evidence type="ECO:0000256" key="3">
    <source>
        <dbReference type="ARBA" id="ARBA00022448"/>
    </source>
</evidence>
<accession>A0A2N9E129</accession>
<evidence type="ECO:0000256" key="10">
    <source>
        <dbReference type="SAM" id="MobiDB-lite"/>
    </source>
</evidence>
<feature type="domain" description="Leucine-rich repeat-containing N-terminal plant-type" evidence="11">
    <location>
        <begin position="780"/>
        <end position="817"/>
    </location>
</feature>
<dbReference type="InterPro" id="IPR013210">
    <property type="entry name" value="LRR_N_plant-typ"/>
</dbReference>
<dbReference type="InterPro" id="IPR042561">
    <property type="entry name" value="Exo84_C_1"/>
</dbReference>
<dbReference type="InterPro" id="IPR001611">
    <property type="entry name" value="Leu-rich_rpt"/>
</dbReference>
<dbReference type="Pfam" id="PF08700">
    <property type="entry name" value="VPS51_Exo84_N"/>
    <property type="match status" value="1"/>
</dbReference>
<evidence type="ECO:0000256" key="4">
    <source>
        <dbReference type="ARBA" id="ARBA00022483"/>
    </source>
</evidence>
<organism evidence="13">
    <name type="scientific">Fagus sylvatica</name>
    <name type="common">Beechnut</name>
    <dbReference type="NCBI Taxonomy" id="28930"/>
    <lineage>
        <taxon>Eukaryota</taxon>
        <taxon>Viridiplantae</taxon>
        <taxon>Streptophyta</taxon>
        <taxon>Embryophyta</taxon>
        <taxon>Tracheophyta</taxon>
        <taxon>Spermatophyta</taxon>
        <taxon>Magnoliopsida</taxon>
        <taxon>eudicotyledons</taxon>
        <taxon>Gunneridae</taxon>
        <taxon>Pentapetalae</taxon>
        <taxon>rosids</taxon>
        <taxon>fabids</taxon>
        <taxon>Fagales</taxon>
        <taxon>Fagaceae</taxon>
        <taxon>Fagus</taxon>
    </lineage>
</organism>
<sequence length="1400" mass="153616">MDSSTFTSLSRGSFSSSVGDSSELEANITLSDRLKVFKTSNFVPDAYVTSKCQTMNEKEIRHLCGYLVDLKKASAEEMRISVYANYAAFIRTSREISDLEGQLLSMRNLLSTQAALVHGLAEGVHIDSLSTGPEDSAAEDVLHENKELSNTENWLVEFLDTLEVLLAERRVDEALAALDEGESIAEEAKERHTLSQTTLLSLKTAITEQRQKLADQLAETTCQPSTRGVELRSAVLALKKLGDGPRAHTLLLNSHKQKLQCNMQSLRPSNASYGAAYTASLSQLVFSTIAQAASDSLAVFGEEPAYASEFVTWAVRQTEAFTLLLKRHVLASSAAVGGLRTAAECVHICLAHCSLLEASGLALSPVLLRVFRPLTEQALNDNLKRIEQSCAALAAADDWLLSYPVAGTRVTSSTSLGSVNSSQPKLSTSAHRFNSMVQDFVEDVWLLESLQLDGPTLEGVLQAFNSYVNLLINALPSSMDNEEMEGYGNKIVRMAETEAQQIALLANASLLADELLPRAATKLLPSQQTNRMDEPPRRSSDRQSRLPEQREWKRRLQRSVDRLRDSFCRQHALELIFTEDGDTSINAQMYINMDDNGKEPEWFPSPIFQDLFAKLTRMASFATDMFVGRERFATVLLMRLCETVILWLSEDQSFWEELEEGPKPLGPLGLQQLYLDMEFVILFSSQGRYLSRHLHQVIKNIIGRAIESFATSGLDPYSVLPEDDWFAEVAQIAIKMLTGKASFGNVDVTSPTASVSAKSISSVFSHGKGNTSIGEGCSLNDLRGLTSFKVGIQIDTSGRLAKWVGHSCCKWEGIVCNNRTGRVTEIRLPGSISTDEFLYQSQMKGRLSPSITLLTSLEVIDLGGLIDLAGNIPSSIGFHLPKLRKLYLYGNNLTGAVPESIGKLSKLEELVLHENRLSGSLPPSLGRLKNLKMLLLYSNQFSGTIPDSFTNLTALIHLDLHSNSMTGQIPDRIDKLQVLEELDLSNNFLRGEIPKSLTNLTSISVMYLDTNFLEGEIPFPSNSGQLPSLAFLRLHDNYLTGKIPTSFGYLVSLQRVSLANNHLGGAIPSSLGNLVALTELYLGGNRLSGQIPKSIGQLSQLILLNISHNLFQGPLPHEMSLLQNLQILDLSFNYLNLSTIPQWLAELPSLSKIFLAGCGIQGNIPEFLQKTPSPIQELDLSANHLSGSIPSWLGSLTQLYLLNLSRNSLVSNIPDTVTSLELLGVLDLHSNKLTGPINQIFKIGENFPDGSLTYIDLSHNSFSGGIEQIGVGAQCGIQFLNISQNFLEGRIPTTIGRLISMQSLDLSYNKLSFNLPEALANASLLETLKLQKNHFTGKIPNGFLKLRKLKELDLSDNQLEGEIPVGKPLSDFPESSYSGNKGLCGKPLTACNNVSSKVLS</sequence>
<dbReference type="SMART" id="SM00365">
    <property type="entry name" value="LRR_SD22"/>
    <property type="match status" value="6"/>
</dbReference>
<evidence type="ECO:0008006" key="14">
    <source>
        <dbReference type="Google" id="ProtNLM"/>
    </source>
</evidence>